<dbReference type="SUPFAM" id="SSF46785">
    <property type="entry name" value="Winged helix' DNA-binding domain"/>
    <property type="match status" value="1"/>
</dbReference>
<dbReference type="InterPro" id="IPR005650">
    <property type="entry name" value="BlaI_family"/>
</dbReference>
<keyword evidence="2" id="KW-0805">Transcription regulation</keyword>
<dbReference type="Gene3D" id="1.10.10.10">
    <property type="entry name" value="Winged helix-like DNA-binding domain superfamily/Winged helix DNA-binding domain"/>
    <property type="match status" value="1"/>
</dbReference>
<keyword evidence="3" id="KW-0238">DNA-binding</keyword>
<dbReference type="Proteomes" id="UP000824024">
    <property type="component" value="Unassembled WGS sequence"/>
</dbReference>
<proteinExistence type="inferred from homology"/>
<gene>
    <name evidence="5" type="ORF">IAA08_06305</name>
</gene>
<evidence type="ECO:0000256" key="1">
    <source>
        <dbReference type="ARBA" id="ARBA00011046"/>
    </source>
</evidence>
<reference evidence="5" key="1">
    <citation type="journal article" date="2021" name="PeerJ">
        <title>Extensive microbial diversity within the chicken gut microbiome revealed by metagenomics and culture.</title>
        <authorList>
            <person name="Gilroy R."/>
            <person name="Ravi A."/>
            <person name="Getino M."/>
            <person name="Pursley I."/>
            <person name="Horton D.L."/>
            <person name="Alikhan N.F."/>
            <person name="Baker D."/>
            <person name="Gharbi K."/>
            <person name="Hall N."/>
            <person name="Watson M."/>
            <person name="Adriaenssens E.M."/>
            <person name="Foster-Nyarko E."/>
            <person name="Jarju S."/>
            <person name="Secka A."/>
            <person name="Antonio M."/>
            <person name="Oren A."/>
            <person name="Chaudhuri R.R."/>
            <person name="La Ragione R."/>
            <person name="Hildebrand F."/>
            <person name="Pallen M.J."/>
        </authorList>
    </citation>
    <scope>NUCLEOTIDE SEQUENCE</scope>
    <source>
        <strain evidence="5">CHK192-9172</strain>
    </source>
</reference>
<dbReference type="PIRSF" id="PIRSF019455">
    <property type="entry name" value="CopR_AtkY"/>
    <property type="match status" value="1"/>
</dbReference>
<evidence type="ECO:0000256" key="3">
    <source>
        <dbReference type="ARBA" id="ARBA00023125"/>
    </source>
</evidence>
<sequence>MKRTIQKLPESELDIMIVLWKQKNDMSRSEIEKIVNQKKTLAPTTILTLLSRLEKKGFVSVNRDGNLNKYRWLVSQTEYQQKEGKGMLEKLYGNSVKNFVAALYQGREIDDEDLKELEGFLKELNR</sequence>
<evidence type="ECO:0000313" key="6">
    <source>
        <dbReference type="Proteomes" id="UP000824024"/>
    </source>
</evidence>
<dbReference type="InterPro" id="IPR036388">
    <property type="entry name" value="WH-like_DNA-bd_sf"/>
</dbReference>
<dbReference type="GO" id="GO:0045892">
    <property type="term" value="P:negative regulation of DNA-templated transcription"/>
    <property type="evidence" value="ECO:0007669"/>
    <property type="project" value="InterPro"/>
</dbReference>
<reference evidence="5" key="2">
    <citation type="submission" date="2021-04" db="EMBL/GenBank/DDBJ databases">
        <authorList>
            <person name="Gilroy R."/>
        </authorList>
    </citation>
    <scope>NUCLEOTIDE SEQUENCE</scope>
    <source>
        <strain evidence="5">CHK192-9172</strain>
    </source>
</reference>
<dbReference type="Gene3D" id="1.10.4040.10">
    <property type="entry name" value="Penicillinase repressor domain"/>
    <property type="match status" value="1"/>
</dbReference>
<comment type="similarity">
    <text evidence="1">Belongs to the BlaI transcriptional regulatory family.</text>
</comment>
<accession>A0A9D2D2W5</accession>
<protein>
    <submittedName>
        <fullName evidence="5">BlaI/MecI/CopY family transcriptional regulator</fullName>
    </submittedName>
</protein>
<dbReference type="Pfam" id="PF03965">
    <property type="entry name" value="Penicillinase_R"/>
    <property type="match status" value="1"/>
</dbReference>
<evidence type="ECO:0000313" key="5">
    <source>
        <dbReference type="EMBL" id="HIZ07529.1"/>
    </source>
</evidence>
<evidence type="ECO:0000256" key="2">
    <source>
        <dbReference type="ARBA" id="ARBA00023015"/>
    </source>
</evidence>
<dbReference type="EMBL" id="DXCH01000178">
    <property type="protein sequence ID" value="HIZ07529.1"/>
    <property type="molecule type" value="Genomic_DNA"/>
</dbReference>
<dbReference type="InterPro" id="IPR036390">
    <property type="entry name" value="WH_DNA-bd_sf"/>
</dbReference>
<keyword evidence="4" id="KW-0804">Transcription</keyword>
<comment type="caution">
    <text evidence="5">The sequence shown here is derived from an EMBL/GenBank/DDBJ whole genome shotgun (WGS) entry which is preliminary data.</text>
</comment>
<dbReference type="GO" id="GO:0003677">
    <property type="term" value="F:DNA binding"/>
    <property type="evidence" value="ECO:0007669"/>
    <property type="project" value="UniProtKB-KW"/>
</dbReference>
<name>A0A9D2D2W5_9FIRM</name>
<dbReference type="AlphaFoldDB" id="A0A9D2D2W5"/>
<evidence type="ECO:0000256" key="4">
    <source>
        <dbReference type="ARBA" id="ARBA00023163"/>
    </source>
</evidence>
<organism evidence="5 6">
    <name type="scientific">Candidatus Eubacterium avistercoris</name>
    <dbReference type="NCBI Taxonomy" id="2838567"/>
    <lineage>
        <taxon>Bacteria</taxon>
        <taxon>Bacillati</taxon>
        <taxon>Bacillota</taxon>
        <taxon>Clostridia</taxon>
        <taxon>Eubacteriales</taxon>
        <taxon>Eubacteriaceae</taxon>
        <taxon>Eubacterium</taxon>
    </lineage>
</organism>